<dbReference type="InterPro" id="IPR006182">
    <property type="entry name" value="FliF_N_dom"/>
</dbReference>
<keyword evidence="14" id="KW-0969">Cilium</keyword>
<keyword evidence="14" id="KW-0966">Cell projection</keyword>
<keyword evidence="8 9" id="KW-0975">Bacterial flagellum</keyword>
<comment type="function">
    <text evidence="9">The M ring may be actively involved in energy transduction.</text>
</comment>
<accession>A0A2T5FYD4</accession>
<evidence type="ECO:0000256" key="1">
    <source>
        <dbReference type="ARBA" id="ARBA00004117"/>
    </source>
</evidence>
<evidence type="ECO:0000256" key="6">
    <source>
        <dbReference type="ARBA" id="ARBA00022989"/>
    </source>
</evidence>
<dbReference type="InterPro" id="IPR013556">
    <property type="entry name" value="Flag_M-ring_C"/>
</dbReference>
<evidence type="ECO:0000256" key="8">
    <source>
        <dbReference type="ARBA" id="ARBA00023143"/>
    </source>
</evidence>
<dbReference type="GO" id="GO:0009431">
    <property type="term" value="C:bacterial-type flagellum basal body, MS ring"/>
    <property type="evidence" value="ECO:0007669"/>
    <property type="project" value="InterPro"/>
</dbReference>
<evidence type="ECO:0000256" key="3">
    <source>
        <dbReference type="ARBA" id="ARBA00007971"/>
    </source>
</evidence>
<dbReference type="GO" id="GO:0003774">
    <property type="term" value="F:cytoskeletal motor activity"/>
    <property type="evidence" value="ECO:0007669"/>
    <property type="project" value="InterPro"/>
</dbReference>
<dbReference type="InterPro" id="IPR000067">
    <property type="entry name" value="FlgMring_FliF"/>
</dbReference>
<evidence type="ECO:0000256" key="2">
    <source>
        <dbReference type="ARBA" id="ARBA00004651"/>
    </source>
</evidence>
<feature type="transmembrane region" description="Helical" evidence="11">
    <location>
        <begin position="38"/>
        <end position="62"/>
    </location>
</feature>
<keyword evidence="14" id="KW-0282">Flagellum</keyword>
<organism evidence="14 15">
    <name type="scientific">Sphingomonas oleivorans</name>
    <dbReference type="NCBI Taxonomy" id="1735121"/>
    <lineage>
        <taxon>Bacteria</taxon>
        <taxon>Pseudomonadati</taxon>
        <taxon>Pseudomonadota</taxon>
        <taxon>Alphaproteobacteria</taxon>
        <taxon>Sphingomonadales</taxon>
        <taxon>Sphingomonadaceae</taxon>
        <taxon>Sphingomonas</taxon>
    </lineage>
</organism>
<evidence type="ECO:0000256" key="11">
    <source>
        <dbReference type="SAM" id="Phobius"/>
    </source>
</evidence>
<dbReference type="PANTHER" id="PTHR30046:SF0">
    <property type="entry name" value="FLAGELLAR M-RING PROTEIN"/>
    <property type="match status" value="1"/>
</dbReference>
<evidence type="ECO:0000313" key="15">
    <source>
        <dbReference type="Proteomes" id="UP000244162"/>
    </source>
</evidence>
<evidence type="ECO:0000256" key="5">
    <source>
        <dbReference type="ARBA" id="ARBA00022692"/>
    </source>
</evidence>
<keyword evidence="7 11" id="KW-0472">Membrane</keyword>
<proteinExistence type="inferred from homology"/>
<evidence type="ECO:0000313" key="14">
    <source>
        <dbReference type="EMBL" id="PTQ11548.1"/>
    </source>
</evidence>
<evidence type="ECO:0000259" key="12">
    <source>
        <dbReference type="Pfam" id="PF01514"/>
    </source>
</evidence>
<dbReference type="InterPro" id="IPR043427">
    <property type="entry name" value="YscJ/FliF"/>
</dbReference>
<feature type="domain" description="Flagellar M-ring N-terminal" evidence="12">
    <location>
        <begin position="63"/>
        <end position="237"/>
    </location>
</feature>
<dbReference type="Pfam" id="PF08345">
    <property type="entry name" value="YscJ_FliF_C"/>
    <property type="match status" value="1"/>
</dbReference>
<feature type="domain" description="Flagellar M-ring C-terminal" evidence="13">
    <location>
        <begin position="269"/>
        <end position="435"/>
    </location>
</feature>
<protein>
    <recommendedName>
        <fullName evidence="9">Flagellar M-ring protein</fullName>
    </recommendedName>
</protein>
<reference evidence="14 15" key="1">
    <citation type="submission" date="2017-09" db="EMBL/GenBank/DDBJ databases">
        <title>Sphingomonas panjinensis sp.nov., isolated from oil-contaminated soil.</title>
        <authorList>
            <person name="Wang L."/>
            <person name="Chen L."/>
        </authorList>
    </citation>
    <scope>NUCLEOTIDE SEQUENCE [LARGE SCALE GENOMIC DNA]</scope>
    <source>
        <strain evidence="14 15">FW-11</strain>
    </source>
</reference>
<gene>
    <name evidence="14" type="primary">fliF</name>
    <name evidence="14" type="ORF">CLG96_08935</name>
</gene>
<keyword evidence="6 11" id="KW-1133">Transmembrane helix</keyword>
<dbReference type="PRINTS" id="PR01009">
    <property type="entry name" value="FLGMRINGFLIF"/>
</dbReference>
<dbReference type="GO" id="GO:0005886">
    <property type="term" value="C:plasma membrane"/>
    <property type="evidence" value="ECO:0007669"/>
    <property type="project" value="UniProtKB-SubCell"/>
</dbReference>
<dbReference type="GO" id="GO:0071973">
    <property type="term" value="P:bacterial-type flagellum-dependent cell motility"/>
    <property type="evidence" value="ECO:0007669"/>
    <property type="project" value="InterPro"/>
</dbReference>
<evidence type="ECO:0000256" key="7">
    <source>
        <dbReference type="ARBA" id="ARBA00023136"/>
    </source>
</evidence>
<evidence type="ECO:0000259" key="13">
    <source>
        <dbReference type="Pfam" id="PF08345"/>
    </source>
</evidence>
<keyword evidence="4" id="KW-1003">Cell membrane</keyword>
<dbReference type="Proteomes" id="UP000244162">
    <property type="component" value="Unassembled WGS sequence"/>
</dbReference>
<dbReference type="PIRSF" id="PIRSF004862">
    <property type="entry name" value="FliF"/>
    <property type="match status" value="1"/>
</dbReference>
<keyword evidence="15" id="KW-1185">Reference proteome</keyword>
<dbReference type="EMBL" id="NWBU01000007">
    <property type="protein sequence ID" value="PTQ11548.1"/>
    <property type="molecule type" value="Genomic_DNA"/>
</dbReference>
<dbReference type="NCBIfam" id="TIGR00206">
    <property type="entry name" value="fliF"/>
    <property type="match status" value="1"/>
</dbReference>
<comment type="subcellular location">
    <subcellularLocation>
        <location evidence="1 9">Bacterial flagellum basal body</location>
    </subcellularLocation>
    <subcellularLocation>
        <location evidence="2">Cell membrane</location>
        <topology evidence="2">Multi-pass membrane protein</topology>
    </subcellularLocation>
</comment>
<dbReference type="PANTHER" id="PTHR30046">
    <property type="entry name" value="FLAGELLAR M-RING PROTEIN"/>
    <property type="match status" value="1"/>
</dbReference>
<name>A0A2T5FYD4_9SPHN</name>
<dbReference type="AlphaFoldDB" id="A0A2T5FYD4"/>
<dbReference type="Gene3D" id="3.30.300.30">
    <property type="match status" value="1"/>
</dbReference>
<dbReference type="RefSeq" id="WP_107967542.1">
    <property type="nucleotide sequence ID" value="NZ_NWBU01000007.1"/>
</dbReference>
<sequence length="570" mass="59653">MSELALTSGGSPRLPAPLATGGIGTVLERIRTFTAQPAVAKSLPTIAIVALLGLAALVWMAMSQPPQRDLFRGLSDADKAAVVETLKSAGIDYGIDRDSGALTVSESDFHQARMMLAQAGLPKSAPDGDAMISSLPMGASRAVENERLRGARELDLARTIEAIDAIESAKVHLAVEQPSVFLRERSKAAASVMVRMHAGRTLSEGQVQAIVNLVASSVPGLSPDGVSVVDQAGRLLSRTGEADAGAPDKQVEIQQRIEARYLEALTKLLSPIVGEGNFTAEVHADLDFAEVQATRETYPKDTAVIREEQGGWTNDAGAKEAGGIPGAIANQAPEAAQVTAAPGQTLTPPVPGATAAAGTTRTSENYNRSFQLGREVSITRNPVGTVRRLSVAVALKQGAKPRSVAELAALENLVKGAVGFDQARGDQIALTSRTFAPVEAAEAPKWWDAPWVATAARNGSALLIAALLIFGLARPMLRRRALAAEAAAAEAAAMQTPKSVIGNEIGAAIASEALADPDRPVTLDMIEAAPGYADRAALIRNFVRQDPARAALVVRDLIRSDMPRGEEQNG</sequence>
<evidence type="ECO:0000256" key="10">
    <source>
        <dbReference type="SAM" id="MobiDB-lite"/>
    </source>
</evidence>
<dbReference type="Pfam" id="PF01514">
    <property type="entry name" value="YscJ_FliF"/>
    <property type="match status" value="1"/>
</dbReference>
<keyword evidence="5 11" id="KW-0812">Transmembrane</keyword>
<evidence type="ECO:0000256" key="9">
    <source>
        <dbReference type="PIRNR" id="PIRNR004862"/>
    </source>
</evidence>
<comment type="caution">
    <text evidence="14">The sequence shown here is derived from an EMBL/GenBank/DDBJ whole genome shotgun (WGS) entry which is preliminary data.</text>
</comment>
<dbReference type="InterPro" id="IPR045851">
    <property type="entry name" value="AMP-bd_C_sf"/>
</dbReference>
<evidence type="ECO:0000256" key="4">
    <source>
        <dbReference type="ARBA" id="ARBA00022475"/>
    </source>
</evidence>
<feature type="region of interest" description="Disordered" evidence="10">
    <location>
        <begin position="334"/>
        <end position="366"/>
    </location>
</feature>
<dbReference type="OrthoDB" id="9807026at2"/>
<comment type="similarity">
    <text evidence="3 9">Belongs to the FliF family.</text>
</comment>